<feature type="transmembrane region" description="Helical" evidence="1">
    <location>
        <begin position="291"/>
        <end position="311"/>
    </location>
</feature>
<dbReference type="RefSeq" id="WP_065437333.1">
    <property type="nucleotide sequence ID" value="NZ_AP031419.1"/>
</dbReference>
<feature type="transmembrane region" description="Helical" evidence="1">
    <location>
        <begin position="260"/>
        <end position="279"/>
    </location>
</feature>
<organism evidence="2 3">
    <name type="scientific">Bifidobacterium pseudocatenulatum</name>
    <dbReference type="NCBI Taxonomy" id="28026"/>
    <lineage>
        <taxon>Bacteria</taxon>
        <taxon>Bacillati</taxon>
        <taxon>Actinomycetota</taxon>
        <taxon>Actinomycetes</taxon>
        <taxon>Bifidobacteriales</taxon>
        <taxon>Bifidobacteriaceae</taxon>
        <taxon>Bifidobacterium</taxon>
    </lineage>
</organism>
<comment type="caution">
    <text evidence="2">The sequence shown here is derived from an EMBL/GenBank/DDBJ whole genome shotgun (WGS) entry which is preliminary data.</text>
</comment>
<protein>
    <submittedName>
        <fullName evidence="2">Uncharacterized protein</fullName>
    </submittedName>
</protein>
<feature type="transmembrane region" description="Helical" evidence="1">
    <location>
        <begin position="12"/>
        <end position="33"/>
    </location>
</feature>
<evidence type="ECO:0000313" key="3">
    <source>
        <dbReference type="Proteomes" id="UP000331308"/>
    </source>
</evidence>
<sequence>MRHKETKPADLQAICIVSLVCAVLFAGIAVTVLSESVLLPGGDERMRGLPVLLVASLILLMLFCDRLCVVSIRSHEQTVALVAMACAVLLSVCAGVAASCVEPCAQPIAAAVFLSSSCVCLNMSLMTVCIDQPVLNGVISACFAVSLLLLLASTGTLMCSLDVRLLAGLVLAAAICCLQMLPNIVVHVPDRYLVQWRAYMTRRWTVRGGIPEEARVLTQVDIREDMQTFQARYATGFVLCLALLVLPYAALVAFCDFHRMYDAVGFLVLTAALFLFLTLKPRRSGRPFERYCMRLSAVMVMAMACVRAWGFMTTENMRLFGVCAIGLIGVLLVYAIPVQKGGFHSLVLSRAGDALCFLSMMVTPVAAFFAAGALQYIRGL</sequence>
<keyword evidence="1" id="KW-1133">Transmembrane helix</keyword>
<dbReference type="AlphaFoldDB" id="A0AAX3IZ05"/>
<dbReference type="EMBL" id="CABHOD010000015">
    <property type="protein sequence ID" value="VUX65657.1"/>
    <property type="molecule type" value="Genomic_DNA"/>
</dbReference>
<feature type="transmembrane region" description="Helical" evidence="1">
    <location>
        <begin position="134"/>
        <end position="153"/>
    </location>
</feature>
<feature type="transmembrane region" description="Helical" evidence="1">
    <location>
        <begin position="165"/>
        <end position="186"/>
    </location>
</feature>
<evidence type="ECO:0000256" key="1">
    <source>
        <dbReference type="SAM" id="Phobius"/>
    </source>
</evidence>
<feature type="transmembrane region" description="Helical" evidence="1">
    <location>
        <begin position="357"/>
        <end position="377"/>
    </location>
</feature>
<gene>
    <name evidence="2" type="ORF">BPLFYP29_00154</name>
</gene>
<evidence type="ECO:0000313" key="2">
    <source>
        <dbReference type="EMBL" id="VUX65657.1"/>
    </source>
</evidence>
<feature type="transmembrane region" description="Helical" evidence="1">
    <location>
        <begin position="105"/>
        <end position="122"/>
    </location>
</feature>
<proteinExistence type="predicted"/>
<feature type="transmembrane region" description="Helical" evidence="1">
    <location>
        <begin position="233"/>
        <end position="254"/>
    </location>
</feature>
<accession>A0AAX3IZ05</accession>
<dbReference type="Proteomes" id="UP000331308">
    <property type="component" value="Unassembled WGS sequence"/>
</dbReference>
<reference evidence="2 3" key="1">
    <citation type="submission" date="2019-07" db="EMBL/GenBank/DDBJ databases">
        <authorList>
            <person name="Chang H.-W."/>
            <person name="Raman A."/>
            <person name="Venkatesh S."/>
            <person name="Gehrig J."/>
        </authorList>
    </citation>
    <scope>NUCLEOTIDE SEQUENCE [LARGE SCALE GENOMIC DNA]</scope>
    <source>
        <strain evidence="2">Bifidobacterium_pseudocatenulatum_LFYP_29</strain>
    </source>
</reference>
<feature type="transmembrane region" description="Helical" evidence="1">
    <location>
        <begin position="79"/>
        <end position="99"/>
    </location>
</feature>
<feature type="transmembrane region" description="Helical" evidence="1">
    <location>
        <begin position="53"/>
        <end position="72"/>
    </location>
</feature>
<keyword evidence="1" id="KW-0472">Membrane</keyword>
<keyword evidence="1" id="KW-0812">Transmembrane</keyword>
<name>A0AAX3IZ05_BIFPS</name>
<feature type="transmembrane region" description="Helical" evidence="1">
    <location>
        <begin position="317"/>
        <end position="336"/>
    </location>
</feature>